<evidence type="ECO:0000313" key="2">
    <source>
        <dbReference type="Proteomes" id="UP000824469"/>
    </source>
</evidence>
<evidence type="ECO:0000313" key="1">
    <source>
        <dbReference type="EMBL" id="KAH9299692.1"/>
    </source>
</evidence>
<protein>
    <submittedName>
        <fullName evidence="1">Uncharacterized protein</fullName>
    </submittedName>
</protein>
<gene>
    <name evidence="1" type="ORF">KI387_031374</name>
</gene>
<dbReference type="AlphaFoldDB" id="A0AA38CL54"/>
<dbReference type="EMBL" id="JAHRHJ020000010">
    <property type="protein sequence ID" value="KAH9299692.1"/>
    <property type="molecule type" value="Genomic_DNA"/>
</dbReference>
<comment type="caution">
    <text evidence="1">The sequence shown here is derived from an EMBL/GenBank/DDBJ whole genome shotgun (WGS) entry which is preliminary data.</text>
</comment>
<name>A0AA38CL54_TAXCH</name>
<keyword evidence="2" id="KW-1185">Reference proteome</keyword>
<dbReference type="Proteomes" id="UP000824469">
    <property type="component" value="Unassembled WGS sequence"/>
</dbReference>
<reference evidence="1 2" key="1">
    <citation type="journal article" date="2021" name="Nat. Plants">
        <title>The Taxus genome provides insights into paclitaxel biosynthesis.</title>
        <authorList>
            <person name="Xiong X."/>
            <person name="Gou J."/>
            <person name="Liao Q."/>
            <person name="Li Y."/>
            <person name="Zhou Q."/>
            <person name="Bi G."/>
            <person name="Li C."/>
            <person name="Du R."/>
            <person name="Wang X."/>
            <person name="Sun T."/>
            <person name="Guo L."/>
            <person name="Liang H."/>
            <person name="Lu P."/>
            <person name="Wu Y."/>
            <person name="Zhang Z."/>
            <person name="Ro D.K."/>
            <person name="Shang Y."/>
            <person name="Huang S."/>
            <person name="Yan J."/>
        </authorList>
    </citation>
    <scope>NUCLEOTIDE SEQUENCE [LARGE SCALE GENOMIC DNA]</scope>
    <source>
        <strain evidence="1">Ta-2019</strain>
    </source>
</reference>
<proteinExistence type="predicted"/>
<accession>A0AA38CL54</accession>
<feature type="non-terminal residue" evidence="1">
    <location>
        <position position="1"/>
    </location>
</feature>
<sequence>IQVLRDLTGKLDEKQIEAVDGLNDISEEFKNIHCNFLSQTVIVLLVDQIIESFKGL</sequence>
<organism evidence="1 2">
    <name type="scientific">Taxus chinensis</name>
    <name type="common">Chinese yew</name>
    <name type="synonym">Taxus wallichiana var. chinensis</name>
    <dbReference type="NCBI Taxonomy" id="29808"/>
    <lineage>
        <taxon>Eukaryota</taxon>
        <taxon>Viridiplantae</taxon>
        <taxon>Streptophyta</taxon>
        <taxon>Embryophyta</taxon>
        <taxon>Tracheophyta</taxon>
        <taxon>Spermatophyta</taxon>
        <taxon>Pinopsida</taxon>
        <taxon>Pinidae</taxon>
        <taxon>Conifers II</taxon>
        <taxon>Cupressales</taxon>
        <taxon>Taxaceae</taxon>
        <taxon>Taxus</taxon>
    </lineage>
</organism>
<feature type="non-terminal residue" evidence="1">
    <location>
        <position position="56"/>
    </location>
</feature>